<sequence>MESLDDSEELRPMPMLDAEVRLTRFLQSQHTHLHSTSASSPLHQYIHCRLHFGHEKIMDTVVTKMLRRTPIFVPKSTKKSTKKSALELTSQIFPVPKSSEATLEGLEWQSMANRGPPQLLGRTVWEFMQQVTQPWLRQGRPWLGQMWLRAHKRKRVILLLTHCYHDGCLAEELREYDNMWEFHESWSGLDGAQQRFLSRTPLSLIHHLLVCQGKAILSERSANPFHRNLTGLTSLDYLLQASPPHPRSPALARSL</sequence>
<evidence type="ECO:0000313" key="1">
    <source>
        <dbReference type="EMBL" id="KAF2464609.1"/>
    </source>
</evidence>
<comment type="caution">
    <text evidence="1">The sequence shown here is derived from an EMBL/GenBank/DDBJ whole genome shotgun (WGS) entry which is preliminary data.</text>
</comment>
<accession>A0ACB6QC45</accession>
<name>A0ACB6QC45_9PLEO</name>
<evidence type="ECO:0000313" key="2">
    <source>
        <dbReference type="Proteomes" id="UP000799755"/>
    </source>
</evidence>
<dbReference type="Proteomes" id="UP000799755">
    <property type="component" value="Unassembled WGS sequence"/>
</dbReference>
<organism evidence="1 2">
    <name type="scientific">Lindgomyces ingoldianus</name>
    <dbReference type="NCBI Taxonomy" id="673940"/>
    <lineage>
        <taxon>Eukaryota</taxon>
        <taxon>Fungi</taxon>
        <taxon>Dikarya</taxon>
        <taxon>Ascomycota</taxon>
        <taxon>Pezizomycotina</taxon>
        <taxon>Dothideomycetes</taxon>
        <taxon>Pleosporomycetidae</taxon>
        <taxon>Pleosporales</taxon>
        <taxon>Lindgomycetaceae</taxon>
        <taxon>Lindgomyces</taxon>
    </lineage>
</organism>
<keyword evidence="2" id="KW-1185">Reference proteome</keyword>
<reference evidence="1" key="1">
    <citation type="journal article" date="2020" name="Stud. Mycol.">
        <title>101 Dothideomycetes genomes: a test case for predicting lifestyles and emergence of pathogens.</title>
        <authorList>
            <person name="Haridas S."/>
            <person name="Albert R."/>
            <person name="Binder M."/>
            <person name="Bloem J."/>
            <person name="Labutti K."/>
            <person name="Salamov A."/>
            <person name="Andreopoulos B."/>
            <person name="Baker S."/>
            <person name="Barry K."/>
            <person name="Bills G."/>
            <person name="Bluhm B."/>
            <person name="Cannon C."/>
            <person name="Castanera R."/>
            <person name="Culley D."/>
            <person name="Daum C."/>
            <person name="Ezra D."/>
            <person name="Gonzalez J."/>
            <person name="Henrissat B."/>
            <person name="Kuo A."/>
            <person name="Liang C."/>
            <person name="Lipzen A."/>
            <person name="Lutzoni F."/>
            <person name="Magnuson J."/>
            <person name="Mondo S."/>
            <person name="Nolan M."/>
            <person name="Ohm R."/>
            <person name="Pangilinan J."/>
            <person name="Park H.-J."/>
            <person name="Ramirez L."/>
            <person name="Alfaro M."/>
            <person name="Sun H."/>
            <person name="Tritt A."/>
            <person name="Yoshinaga Y."/>
            <person name="Zwiers L.-H."/>
            <person name="Turgeon B."/>
            <person name="Goodwin S."/>
            <person name="Spatafora J."/>
            <person name="Crous P."/>
            <person name="Grigoriev I."/>
        </authorList>
    </citation>
    <scope>NUCLEOTIDE SEQUENCE</scope>
    <source>
        <strain evidence="1">ATCC 200398</strain>
    </source>
</reference>
<gene>
    <name evidence="1" type="ORF">BDR25DRAFT_361448</name>
</gene>
<proteinExistence type="predicted"/>
<dbReference type="EMBL" id="MU003535">
    <property type="protein sequence ID" value="KAF2464609.1"/>
    <property type="molecule type" value="Genomic_DNA"/>
</dbReference>
<protein>
    <submittedName>
        <fullName evidence="1">Uncharacterized protein</fullName>
    </submittedName>
</protein>